<keyword evidence="1" id="KW-0645">Protease</keyword>
<dbReference type="RefSeq" id="WP_073589919.1">
    <property type="nucleotide sequence ID" value="NZ_FRFD01000009.1"/>
</dbReference>
<keyword evidence="6" id="KW-1185">Reference proteome</keyword>
<keyword evidence="3" id="KW-0788">Thiol protease</keyword>
<dbReference type="OrthoDB" id="2607492at2"/>
<gene>
    <name evidence="5" type="ORF">SAMN02745217_03280</name>
</gene>
<sequence>MMNEVILAENAIAWAKAHVGSKEYQLKCLGFIEDSLEKSNGIEIFGGDSAKESAALYAAHENTGLPPKGTFVFYGCVGVVGDKLADWGHCGLSLGNGEVIHAWNVVRIDNYLEVERLPAAPGWSQPKYIGWVPLERILVGYQKKNY</sequence>
<accession>A0A1M7YG96</accession>
<evidence type="ECO:0000313" key="6">
    <source>
        <dbReference type="Proteomes" id="UP000184612"/>
    </source>
</evidence>
<dbReference type="STRING" id="1121345.SAMN02745217_03280"/>
<protein>
    <submittedName>
        <fullName evidence="5">NlpC/P60 family protein</fullName>
    </submittedName>
</protein>
<dbReference type="Gene3D" id="3.90.1720.10">
    <property type="entry name" value="endopeptidase domain like (from Nostoc punctiforme)"/>
    <property type="match status" value="1"/>
</dbReference>
<evidence type="ECO:0000256" key="2">
    <source>
        <dbReference type="ARBA" id="ARBA00022801"/>
    </source>
</evidence>
<evidence type="ECO:0000259" key="4">
    <source>
        <dbReference type="Pfam" id="PF00877"/>
    </source>
</evidence>
<feature type="domain" description="NlpC/P60" evidence="4">
    <location>
        <begin position="20"/>
        <end position="110"/>
    </location>
</feature>
<name>A0A1M7YG96_9FIRM</name>
<dbReference type="AlphaFoldDB" id="A0A1M7YG96"/>
<dbReference type="InterPro" id="IPR000064">
    <property type="entry name" value="NLP_P60_dom"/>
</dbReference>
<evidence type="ECO:0000256" key="3">
    <source>
        <dbReference type="ARBA" id="ARBA00022807"/>
    </source>
</evidence>
<dbReference type="GO" id="GO:0006508">
    <property type="term" value="P:proteolysis"/>
    <property type="evidence" value="ECO:0007669"/>
    <property type="project" value="UniProtKB-KW"/>
</dbReference>
<dbReference type="EMBL" id="FRFD01000009">
    <property type="protein sequence ID" value="SHO51611.1"/>
    <property type="molecule type" value="Genomic_DNA"/>
</dbReference>
<reference evidence="5 6" key="1">
    <citation type="submission" date="2016-12" db="EMBL/GenBank/DDBJ databases">
        <authorList>
            <person name="Song W.-J."/>
            <person name="Kurnit D.M."/>
        </authorList>
    </citation>
    <scope>NUCLEOTIDE SEQUENCE [LARGE SCALE GENOMIC DNA]</scope>
    <source>
        <strain evidence="5 6">DSM 12503</strain>
    </source>
</reference>
<dbReference type="Pfam" id="PF00877">
    <property type="entry name" value="NLPC_P60"/>
    <property type="match status" value="1"/>
</dbReference>
<keyword evidence="2" id="KW-0378">Hydrolase</keyword>
<organism evidence="5 6">
    <name type="scientific">Anaerocolumna xylanovorans DSM 12503</name>
    <dbReference type="NCBI Taxonomy" id="1121345"/>
    <lineage>
        <taxon>Bacteria</taxon>
        <taxon>Bacillati</taxon>
        <taxon>Bacillota</taxon>
        <taxon>Clostridia</taxon>
        <taxon>Lachnospirales</taxon>
        <taxon>Lachnospiraceae</taxon>
        <taxon>Anaerocolumna</taxon>
    </lineage>
</organism>
<dbReference type="GO" id="GO:0008234">
    <property type="term" value="F:cysteine-type peptidase activity"/>
    <property type="evidence" value="ECO:0007669"/>
    <property type="project" value="UniProtKB-KW"/>
</dbReference>
<evidence type="ECO:0000313" key="5">
    <source>
        <dbReference type="EMBL" id="SHO51611.1"/>
    </source>
</evidence>
<proteinExistence type="predicted"/>
<evidence type="ECO:0000256" key="1">
    <source>
        <dbReference type="ARBA" id="ARBA00022670"/>
    </source>
</evidence>
<dbReference type="Proteomes" id="UP000184612">
    <property type="component" value="Unassembled WGS sequence"/>
</dbReference>